<dbReference type="HOGENOM" id="CLU_1393434_0_0_1"/>
<organism evidence="2 3">
    <name type="scientific">Ostreococcus lucimarinus (strain CCE9901)</name>
    <dbReference type="NCBI Taxonomy" id="436017"/>
    <lineage>
        <taxon>Eukaryota</taxon>
        <taxon>Viridiplantae</taxon>
        <taxon>Chlorophyta</taxon>
        <taxon>Mamiellophyceae</taxon>
        <taxon>Mamiellales</taxon>
        <taxon>Bathycoccaceae</taxon>
        <taxon>Ostreococcus</taxon>
    </lineage>
</organism>
<protein>
    <submittedName>
        <fullName evidence="2">Uncharacterized protein</fullName>
    </submittedName>
</protein>
<feature type="region of interest" description="Disordered" evidence="1">
    <location>
        <begin position="164"/>
        <end position="196"/>
    </location>
</feature>
<dbReference type="Proteomes" id="UP000001568">
    <property type="component" value="Chromosome 13"/>
</dbReference>
<feature type="compositionally biased region" description="Polar residues" evidence="1">
    <location>
        <begin position="60"/>
        <end position="74"/>
    </location>
</feature>
<reference evidence="2 3" key="1">
    <citation type="journal article" date="2007" name="Proc. Natl. Acad. Sci. U.S.A.">
        <title>The tiny eukaryote Ostreococcus provides genomic insights into the paradox of plankton speciation.</title>
        <authorList>
            <person name="Palenik B."/>
            <person name="Grimwood J."/>
            <person name="Aerts A."/>
            <person name="Rouze P."/>
            <person name="Salamov A."/>
            <person name="Putnam N."/>
            <person name="Dupont C."/>
            <person name="Jorgensen R."/>
            <person name="Derelle E."/>
            <person name="Rombauts S."/>
            <person name="Zhou K."/>
            <person name="Otillar R."/>
            <person name="Merchant S.S."/>
            <person name="Podell S."/>
            <person name="Gaasterland T."/>
            <person name="Napoli C."/>
            <person name="Gendler K."/>
            <person name="Manuell A."/>
            <person name="Tai V."/>
            <person name="Vallon O."/>
            <person name="Piganeau G."/>
            <person name="Jancek S."/>
            <person name="Heijde M."/>
            <person name="Jabbari K."/>
            <person name="Bowler C."/>
            <person name="Lohr M."/>
            <person name="Robbens S."/>
            <person name="Werner G."/>
            <person name="Dubchak I."/>
            <person name="Pazour G.J."/>
            <person name="Ren Q."/>
            <person name="Paulsen I."/>
            <person name="Delwiche C."/>
            <person name="Schmutz J."/>
            <person name="Rokhsar D."/>
            <person name="Van de Peer Y."/>
            <person name="Moreau H."/>
            <person name="Grigoriev I.V."/>
        </authorList>
    </citation>
    <scope>NUCLEOTIDE SEQUENCE [LARGE SCALE GENOMIC DNA]</scope>
    <source>
        <strain evidence="2 3">CCE9901</strain>
    </source>
</reference>
<feature type="compositionally biased region" description="Polar residues" evidence="1">
    <location>
        <begin position="25"/>
        <end position="36"/>
    </location>
</feature>
<dbReference type="EMBL" id="CP000593">
    <property type="protein sequence ID" value="ABO99375.1"/>
    <property type="molecule type" value="Genomic_DNA"/>
</dbReference>
<evidence type="ECO:0000313" key="3">
    <source>
        <dbReference type="Proteomes" id="UP000001568"/>
    </source>
</evidence>
<feature type="compositionally biased region" description="Basic and acidic residues" evidence="1">
    <location>
        <begin position="181"/>
        <end position="196"/>
    </location>
</feature>
<dbReference type="Gramene" id="ABO99375">
    <property type="protein sequence ID" value="ABO99375"/>
    <property type="gene ID" value="OSTLU_93598"/>
</dbReference>
<dbReference type="GeneID" id="5005141"/>
<proteinExistence type="predicted"/>
<keyword evidence="3" id="KW-1185">Reference proteome</keyword>
<name>A4S6F3_OSTLU</name>
<feature type="compositionally biased region" description="Basic residues" evidence="1">
    <location>
        <begin position="42"/>
        <end position="59"/>
    </location>
</feature>
<dbReference type="KEGG" id="olu:OSTLU_93598"/>
<evidence type="ECO:0000256" key="1">
    <source>
        <dbReference type="SAM" id="MobiDB-lite"/>
    </source>
</evidence>
<dbReference type="AlphaFoldDB" id="A4S6F3"/>
<feature type="non-terminal residue" evidence="2">
    <location>
        <position position="1"/>
    </location>
</feature>
<accession>A4S6F3</accession>
<feature type="region of interest" description="Disordered" evidence="1">
    <location>
        <begin position="25"/>
        <end position="76"/>
    </location>
</feature>
<dbReference type="RefSeq" id="XP_001421082.1">
    <property type="nucleotide sequence ID" value="XM_001421045.1"/>
</dbReference>
<evidence type="ECO:0000313" key="2">
    <source>
        <dbReference type="EMBL" id="ABO99375.1"/>
    </source>
</evidence>
<sequence>VETHDRTHPRTRPDTPLCTQTFYRRLASRTSSDNTASSPRVPRTRPRTPTHRHFSHSRNRSPTVRSTSSRNRSPISRARVRRLVSLRSNWSVGRSFVIGPRPSRTSPYARRIAESTPPLTFAHLFAVAHALTASRVFASYRPSARAPRFKNFSRTRSLCRQCTSAPIDPGARSRGRWQKSSIDRDGMRSGARRGEV</sequence>
<gene>
    <name evidence="2" type="ORF">OSTLU_93598</name>
</gene>